<name>A0A0V1GEQ7_TRIPS</name>
<dbReference type="AlphaFoldDB" id="A0A0V1GEQ7"/>
<gene>
    <name evidence="1" type="ORF">T4B_12441</name>
</gene>
<sequence length="33" mass="3696">MCDAYVSTVGDADETLFNWQLSNNVTRKQCNDG</sequence>
<comment type="caution">
    <text evidence="1">The sequence shown here is derived from an EMBL/GenBank/DDBJ whole genome shotgun (WGS) entry which is preliminary data.</text>
</comment>
<proteinExistence type="predicted"/>
<organism evidence="1 2">
    <name type="scientific">Trichinella pseudospiralis</name>
    <name type="common">Parasitic roundworm</name>
    <dbReference type="NCBI Taxonomy" id="6337"/>
    <lineage>
        <taxon>Eukaryota</taxon>
        <taxon>Metazoa</taxon>
        <taxon>Ecdysozoa</taxon>
        <taxon>Nematoda</taxon>
        <taxon>Enoplea</taxon>
        <taxon>Dorylaimia</taxon>
        <taxon>Trichinellida</taxon>
        <taxon>Trichinellidae</taxon>
        <taxon>Trichinella</taxon>
    </lineage>
</organism>
<accession>A0A0V1GEQ7</accession>
<reference evidence="1 2" key="1">
    <citation type="submission" date="2015-01" db="EMBL/GenBank/DDBJ databases">
        <title>Evolution of Trichinella species and genotypes.</title>
        <authorList>
            <person name="Korhonen P.K."/>
            <person name="Edoardo P."/>
            <person name="Giuseppe L.R."/>
            <person name="Gasser R.B."/>
        </authorList>
    </citation>
    <scope>NUCLEOTIDE SEQUENCE [LARGE SCALE GENOMIC DNA]</scope>
    <source>
        <strain evidence="1">ISS588</strain>
    </source>
</reference>
<keyword evidence="2" id="KW-1185">Reference proteome</keyword>
<evidence type="ECO:0000313" key="1">
    <source>
        <dbReference type="EMBL" id="KRY96727.1"/>
    </source>
</evidence>
<dbReference type="Proteomes" id="UP000054805">
    <property type="component" value="Unassembled WGS sequence"/>
</dbReference>
<dbReference type="EMBL" id="JYDS01002948">
    <property type="protein sequence ID" value="KRY96727.1"/>
    <property type="molecule type" value="Genomic_DNA"/>
</dbReference>
<evidence type="ECO:0000313" key="2">
    <source>
        <dbReference type="Proteomes" id="UP000054805"/>
    </source>
</evidence>
<protein>
    <submittedName>
        <fullName evidence="1">Uncharacterized protein</fullName>
    </submittedName>
</protein>